<protein>
    <submittedName>
        <fullName evidence="2">Ketosteroid isomerase homolog</fullName>
    </submittedName>
</protein>
<dbReference type="AlphaFoldDB" id="A0A1G5QVV4"/>
<dbReference type="InterPro" id="IPR027843">
    <property type="entry name" value="DUF4440"/>
</dbReference>
<dbReference type="RefSeq" id="WP_090218912.1">
    <property type="nucleotide sequence ID" value="NZ_CANLDO010000006.1"/>
</dbReference>
<keyword evidence="3" id="KW-1185">Reference proteome</keyword>
<name>A0A1G5QVV4_9RHOB</name>
<dbReference type="Proteomes" id="UP000198767">
    <property type="component" value="Unassembled WGS sequence"/>
</dbReference>
<feature type="domain" description="DUF4440" evidence="1">
    <location>
        <begin position="7"/>
        <end position="118"/>
    </location>
</feature>
<keyword evidence="2" id="KW-0413">Isomerase</keyword>
<evidence type="ECO:0000313" key="2">
    <source>
        <dbReference type="EMBL" id="SCZ65680.1"/>
    </source>
</evidence>
<dbReference type="Pfam" id="PF14534">
    <property type="entry name" value="DUF4440"/>
    <property type="match status" value="1"/>
</dbReference>
<organism evidence="2 3">
    <name type="scientific">Epibacterium ulvae</name>
    <dbReference type="NCBI Taxonomy" id="1156985"/>
    <lineage>
        <taxon>Bacteria</taxon>
        <taxon>Pseudomonadati</taxon>
        <taxon>Pseudomonadota</taxon>
        <taxon>Alphaproteobacteria</taxon>
        <taxon>Rhodobacterales</taxon>
        <taxon>Roseobacteraceae</taxon>
        <taxon>Epibacterium</taxon>
    </lineage>
</organism>
<sequence length="128" mass="14389">MTVRDEIQAAISEWNNGLDSGDIERMVASCHPDVMTVNERQPVTVGTQAIRDKYNPRIAAAEITSGYDIEDLQEYGDTVIVSGRFYGTMKMRDTGEVRKPEGRLVLGYKRDETGAWKMFLDLDNNGPE</sequence>
<gene>
    <name evidence="2" type="ORF">SAMN04488118_10677</name>
</gene>
<evidence type="ECO:0000313" key="3">
    <source>
        <dbReference type="Proteomes" id="UP000198767"/>
    </source>
</evidence>
<evidence type="ECO:0000259" key="1">
    <source>
        <dbReference type="Pfam" id="PF14534"/>
    </source>
</evidence>
<dbReference type="InterPro" id="IPR032710">
    <property type="entry name" value="NTF2-like_dom_sf"/>
</dbReference>
<dbReference type="GO" id="GO:0016853">
    <property type="term" value="F:isomerase activity"/>
    <property type="evidence" value="ECO:0007669"/>
    <property type="project" value="UniProtKB-KW"/>
</dbReference>
<reference evidence="2 3" key="1">
    <citation type="submission" date="2016-10" db="EMBL/GenBank/DDBJ databases">
        <authorList>
            <person name="de Groot N.N."/>
        </authorList>
    </citation>
    <scope>NUCLEOTIDE SEQUENCE [LARGE SCALE GENOMIC DNA]</scope>
    <source>
        <strain evidence="2 3">U95</strain>
    </source>
</reference>
<dbReference type="STRING" id="1156985.SAMN04488118_10677"/>
<dbReference type="OrthoDB" id="7869809at2"/>
<accession>A0A1G5QVV4</accession>
<dbReference type="Gene3D" id="3.10.450.50">
    <property type="match status" value="1"/>
</dbReference>
<dbReference type="EMBL" id="FMWG01000006">
    <property type="protein sequence ID" value="SCZ65680.1"/>
    <property type="molecule type" value="Genomic_DNA"/>
</dbReference>
<dbReference type="SUPFAM" id="SSF54427">
    <property type="entry name" value="NTF2-like"/>
    <property type="match status" value="1"/>
</dbReference>
<proteinExistence type="predicted"/>